<dbReference type="EMBL" id="CYRY02002485">
    <property type="protein sequence ID" value="VCW67188.1"/>
    <property type="molecule type" value="Genomic_DNA"/>
</dbReference>
<name>A0A9X9LFW1_GULGU</name>
<evidence type="ECO:0000313" key="2">
    <source>
        <dbReference type="Proteomes" id="UP000269945"/>
    </source>
</evidence>
<reference evidence="1 2" key="1">
    <citation type="submission" date="2018-10" db="EMBL/GenBank/DDBJ databases">
        <authorList>
            <person name="Ekblom R."/>
            <person name="Jareborg N."/>
        </authorList>
    </citation>
    <scope>NUCLEOTIDE SEQUENCE [LARGE SCALE GENOMIC DNA]</scope>
    <source>
        <tissue evidence="1">Muscle</tissue>
    </source>
</reference>
<dbReference type="Proteomes" id="UP000269945">
    <property type="component" value="Unassembled WGS sequence"/>
</dbReference>
<comment type="caution">
    <text evidence="1">The sequence shown here is derived from an EMBL/GenBank/DDBJ whole genome shotgun (WGS) entry which is preliminary data.</text>
</comment>
<organism evidence="1 2">
    <name type="scientific">Gulo gulo</name>
    <name type="common">Wolverine</name>
    <name type="synonym">Gluton</name>
    <dbReference type="NCBI Taxonomy" id="48420"/>
    <lineage>
        <taxon>Eukaryota</taxon>
        <taxon>Metazoa</taxon>
        <taxon>Chordata</taxon>
        <taxon>Craniata</taxon>
        <taxon>Vertebrata</taxon>
        <taxon>Euteleostomi</taxon>
        <taxon>Mammalia</taxon>
        <taxon>Eutheria</taxon>
        <taxon>Laurasiatheria</taxon>
        <taxon>Carnivora</taxon>
        <taxon>Caniformia</taxon>
        <taxon>Musteloidea</taxon>
        <taxon>Mustelidae</taxon>
        <taxon>Guloninae</taxon>
        <taxon>Gulo</taxon>
    </lineage>
</organism>
<sequence length="39" mass="4104">MSPSSLCLELGALAPGWPLPAPWDQAQHFPNSAPFSKGP</sequence>
<gene>
    <name evidence="1" type="ORF">BN2614_LOCUS3</name>
</gene>
<proteinExistence type="predicted"/>
<keyword evidence="2" id="KW-1185">Reference proteome</keyword>
<evidence type="ECO:0000313" key="1">
    <source>
        <dbReference type="EMBL" id="VCW67188.1"/>
    </source>
</evidence>
<protein>
    <submittedName>
        <fullName evidence="1">Uncharacterized protein</fullName>
    </submittedName>
</protein>
<accession>A0A9X9LFW1</accession>
<dbReference type="AlphaFoldDB" id="A0A9X9LFW1"/>